<dbReference type="Pfam" id="PF22458">
    <property type="entry name" value="RsmF-B_ferredox"/>
    <property type="match status" value="1"/>
</dbReference>
<proteinExistence type="inferred from homology"/>
<evidence type="ECO:0000256" key="6">
    <source>
        <dbReference type="ARBA" id="ARBA00022691"/>
    </source>
</evidence>
<evidence type="ECO:0000256" key="2">
    <source>
        <dbReference type="ARBA" id="ARBA00007494"/>
    </source>
</evidence>
<dbReference type="STRING" id="10228.B3RZP1"/>
<evidence type="ECO:0000259" key="10">
    <source>
        <dbReference type="PROSITE" id="PS51686"/>
    </source>
</evidence>
<dbReference type="PROSITE" id="PS01153">
    <property type="entry name" value="NOL1_NOP2_SUN"/>
    <property type="match status" value="1"/>
</dbReference>
<dbReference type="SUPFAM" id="SSF53335">
    <property type="entry name" value="S-adenosyl-L-methionine-dependent methyltransferases"/>
    <property type="match status" value="1"/>
</dbReference>
<evidence type="ECO:0000256" key="5">
    <source>
        <dbReference type="ARBA" id="ARBA00022679"/>
    </source>
</evidence>
<keyword evidence="3" id="KW-0690">Ribosome biogenesis</keyword>
<dbReference type="OrthoDB" id="427002at2759"/>
<dbReference type="Gene3D" id="3.30.70.1170">
    <property type="entry name" value="Sun protein, domain 3"/>
    <property type="match status" value="1"/>
</dbReference>
<evidence type="ECO:0000256" key="1">
    <source>
        <dbReference type="ARBA" id="ARBA00004604"/>
    </source>
</evidence>
<gene>
    <name evidence="11" type="ORF">TRIADDRAFT_26585</name>
</gene>
<dbReference type="InterPro" id="IPR023273">
    <property type="entry name" value="RCMT_NOP2"/>
</dbReference>
<dbReference type="GO" id="GO:0009383">
    <property type="term" value="F:rRNA (cytosine-C5-)-methyltransferase activity"/>
    <property type="evidence" value="ECO:0000318"/>
    <property type="project" value="GO_Central"/>
</dbReference>
<evidence type="ECO:0000256" key="3">
    <source>
        <dbReference type="ARBA" id="ARBA00022517"/>
    </source>
</evidence>
<dbReference type="KEGG" id="tad:TRIADDRAFT_26585"/>
<dbReference type="PANTHER" id="PTHR22807">
    <property type="entry name" value="NOP2 YEAST -RELATED NOL1/NOP2/FMU SUN DOMAIN-CONTAINING"/>
    <property type="match status" value="1"/>
</dbReference>
<keyword evidence="4 9" id="KW-0489">Methyltransferase</keyword>
<evidence type="ECO:0000313" key="11">
    <source>
        <dbReference type="EMBL" id="EDV24238.1"/>
    </source>
</evidence>
<dbReference type="PRINTS" id="PR02012">
    <property type="entry name" value="RCMTNOP2"/>
</dbReference>
<dbReference type="OMA" id="EPEENEF"/>
<dbReference type="Pfam" id="PF01189">
    <property type="entry name" value="Methyltr_RsmB-F"/>
    <property type="match status" value="1"/>
</dbReference>
<dbReference type="InParanoid" id="B3RZP1"/>
<keyword evidence="8" id="KW-0539">Nucleus</keyword>
<organism evidence="11 12">
    <name type="scientific">Trichoplax adhaerens</name>
    <name type="common">Trichoplax reptans</name>
    <dbReference type="NCBI Taxonomy" id="10228"/>
    <lineage>
        <taxon>Eukaryota</taxon>
        <taxon>Metazoa</taxon>
        <taxon>Placozoa</taxon>
        <taxon>Uniplacotomia</taxon>
        <taxon>Trichoplacea</taxon>
        <taxon>Trichoplacidae</taxon>
        <taxon>Trichoplax</taxon>
    </lineage>
</organism>
<dbReference type="RefSeq" id="XP_002113764.1">
    <property type="nucleotide sequence ID" value="XM_002113728.1"/>
</dbReference>
<dbReference type="InterPro" id="IPR049560">
    <property type="entry name" value="MeTrfase_RsmB-F_NOP2_cat"/>
</dbReference>
<dbReference type="EMBL" id="DS985246">
    <property type="protein sequence ID" value="EDV24238.1"/>
    <property type="molecule type" value="Genomic_DNA"/>
</dbReference>
<feature type="domain" description="SAM-dependent MTase RsmB/NOP-type" evidence="10">
    <location>
        <begin position="77"/>
        <end position="364"/>
    </location>
</feature>
<feature type="binding site" evidence="9">
    <location>
        <position position="193"/>
    </location>
    <ligand>
        <name>S-adenosyl-L-methionine</name>
        <dbReference type="ChEBI" id="CHEBI:59789"/>
    </ligand>
</feature>
<dbReference type="InterPro" id="IPR054728">
    <property type="entry name" value="RsmB-like_ferredoxin"/>
</dbReference>
<dbReference type="PRINTS" id="PR02008">
    <property type="entry name" value="RCMTFAMILY"/>
</dbReference>
<dbReference type="InterPro" id="IPR011023">
    <property type="entry name" value="Nop2p"/>
</dbReference>
<dbReference type="PROSITE" id="PS51686">
    <property type="entry name" value="SAM_MT_RSMB_NOP"/>
    <property type="match status" value="1"/>
</dbReference>
<accession>B3RZP1</accession>
<feature type="binding site" evidence="9">
    <location>
        <position position="237"/>
    </location>
    <ligand>
        <name>S-adenosyl-L-methionine</name>
        <dbReference type="ChEBI" id="CHEBI:59789"/>
    </ligand>
</feature>
<keyword evidence="12" id="KW-1185">Reference proteome</keyword>
<dbReference type="GeneID" id="6754977"/>
<evidence type="ECO:0000256" key="8">
    <source>
        <dbReference type="ARBA" id="ARBA00023242"/>
    </source>
</evidence>
<comment type="subcellular location">
    <subcellularLocation>
        <location evidence="1">Nucleus</location>
        <location evidence="1">Nucleolus</location>
    </subcellularLocation>
</comment>
<comment type="caution">
    <text evidence="9">Lacks conserved residue(s) required for the propagation of feature annotation.</text>
</comment>
<comment type="similarity">
    <text evidence="2 9">Belongs to the class I-like SAM-binding methyltransferase superfamily. RsmB/NOP family.</text>
</comment>
<keyword evidence="6 9" id="KW-0949">S-adenosyl-L-methionine</keyword>
<feature type="binding site" evidence="9">
    <location>
        <begin position="169"/>
        <end position="175"/>
    </location>
    <ligand>
        <name>S-adenosyl-L-methionine</name>
        <dbReference type="ChEBI" id="CHEBI:59789"/>
    </ligand>
</feature>
<dbReference type="eggNOG" id="KOG1122">
    <property type="taxonomic scope" value="Eukaryota"/>
</dbReference>
<dbReference type="GO" id="GO:0000470">
    <property type="term" value="P:maturation of LSU-rRNA"/>
    <property type="evidence" value="ECO:0000318"/>
    <property type="project" value="GO_Central"/>
</dbReference>
<dbReference type="InterPro" id="IPR018314">
    <property type="entry name" value="RsmB/NOL1/NOP2-like_CS"/>
</dbReference>
<dbReference type="Gene3D" id="3.40.50.150">
    <property type="entry name" value="Vaccinia Virus protein VP39"/>
    <property type="match status" value="1"/>
</dbReference>
<keyword evidence="7 9" id="KW-0694">RNA-binding</keyword>
<dbReference type="CTD" id="6754977"/>
<evidence type="ECO:0000313" key="12">
    <source>
        <dbReference type="Proteomes" id="UP000009022"/>
    </source>
</evidence>
<dbReference type="PANTHER" id="PTHR22807:SF30">
    <property type="entry name" value="28S RRNA (CYTOSINE(4447)-C(5))-METHYLTRANSFERASE-RELATED"/>
    <property type="match status" value="1"/>
</dbReference>
<evidence type="ECO:0000256" key="9">
    <source>
        <dbReference type="PROSITE-ProRule" id="PRU01023"/>
    </source>
</evidence>
<dbReference type="InterPro" id="IPR029063">
    <property type="entry name" value="SAM-dependent_MTases_sf"/>
</dbReference>
<sequence>MLNISPRLEPPDLQLVHQRIKDTIAVLGNFKRLRDPERKRKDYLDLLRHDLANYYNYNDYLMQKFTDLFDIKELIEFLEANEVERPVTIRTNTLKSRRRDLAQALINRGVNLDPIGEWSKVGLIVFDSPVPIGATPEYLAGHYMLQGASSMLPVMALAAQPNEKVLDMCSAPGGKTTYIAALMKNTGMIVANDVNKERCKALTANIHRLGVVNTIVCSENGRQFPKIVGGFDRVLLDAPCSGTGVISKDASVKSNKVEKDILRCSHIQKELLLSAIDSVDARSSTGGYIVYCTCSIMVEEDEWVVDYALKRRSVKLVSTGLEFGREGFTKFKERRFHPTLKLTRRYYPHEHNMDGFFVAKFKKLSNLIPAKEGVYCRKAKAIIFTFTLY</sequence>
<keyword evidence="5 9" id="KW-0808">Transferase</keyword>
<name>B3RZP1_TRIAD</name>
<dbReference type="PhylomeDB" id="B3RZP1"/>
<evidence type="ECO:0000256" key="4">
    <source>
        <dbReference type="ARBA" id="ARBA00022603"/>
    </source>
</evidence>
<feature type="active site" description="Nucleophile" evidence="9">
    <location>
        <position position="294"/>
    </location>
</feature>
<dbReference type="FunFam" id="3.30.70.1170:FF:000001">
    <property type="entry name" value="Ribosomal RNA methyltransferase Nop2"/>
    <property type="match status" value="1"/>
</dbReference>
<dbReference type="AlphaFoldDB" id="B3RZP1"/>
<evidence type="ECO:0000256" key="7">
    <source>
        <dbReference type="ARBA" id="ARBA00022884"/>
    </source>
</evidence>
<dbReference type="InterPro" id="IPR023267">
    <property type="entry name" value="RCMT"/>
</dbReference>
<protein>
    <recommendedName>
        <fullName evidence="10">SAM-dependent MTase RsmB/NOP-type domain-containing protein</fullName>
    </recommendedName>
</protein>
<dbReference type="HOGENOM" id="CLU_005316_3_1_1"/>
<dbReference type="GO" id="GO:0005730">
    <property type="term" value="C:nucleolus"/>
    <property type="evidence" value="ECO:0000318"/>
    <property type="project" value="GO_Central"/>
</dbReference>
<dbReference type="Proteomes" id="UP000009022">
    <property type="component" value="Unassembled WGS sequence"/>
</dbReference>
<dbReference type="NCBIfam" id="TIGR00446">
    <property type="entry name" value="nop2p"/>
    <property type="match status" value="1"/>
</dbReference>
<dbReference type="InterPro" id="IPR001678">
    <property type="entry name" value="MeTrfase_RsmB-F_NOP2_dom"/>
</dbReference>
<dbReference type="GO" id="GO:0003723">
    <property type="term" value="F:RNA binding"/>
    <property type="evidence" value="ECO:0007669"/>
    <property type="project" value="UniProtKB-UniRule"/>
</dbReference>
<dbReference type="GO" id="GO:0070475">
    <property type="term" value="P:rRNA base methylation"/>
    <property type="evidence" value="ECO:0000318"/>
    <property type="project" value="GO_Central"/>
</dbReference>
<reference evidence="11 12" key="1">
    <citation type="journal article" date="2008" name="Nature">
        <title>The Trichoplax genome and the nature of placozoans.</title>
        <authorList>
            <person name="Srivastava M."/>
            <person name="Begovic E."/>
            <person name="Chapman J."/>
            <person name="Putnam N.H."/>
            <person name="Hellsten U."/>
            <person name="Kawashima T."/>
            <person name="Kuo A."/>
            <person name="Mitros T."/>
            <person name="Salamov A."/>
            <person name="Carpenter M.L."/>
            <person name="Signorovitch A.Y."/>
            <person name="Moreno M.A."/>
            <person name="Kamm K."/>
            <person name="Grimwood J."/>
            <person name="Schmutz J."/>
            <person name="Shapiro H."/>
            <person name="Grigoriev I.V."/>
            <person name="Buss L.W."/>
            <person name="Schierwater B."/>
            <person name="Dellaporta S.L."/>
            <person name="Rokhsar D.S."/>
        </authorList>
    </citation>
    <scope>NUCLEOTIDE SEQUENCE [LARGE SCALE GENOMIC DNA]</scope>
    <source>
        <strain evidence="11 12">Grell-BS-1999</strain>
    </source>
</reference>